<organism evidence="1">
    <name type="scientific">Spodoptera frugiperda</name>
    <name type="common">Fall armyworm</name>
    <dbReference type="NCBI Taxonomy" id="7108"/>
    <lineage>
        <taxon>Eukaryota</taxon>
        <taxon>Metazoa</taxon>
        <taxon>Ecdysozoa</taxon>
        <taxon>Arthropoda</taxon>
        <taxon>Hexapoda</taxon>
        <taxon>Insecta</taxon>
        <taxon>Pterygota</taxon>
        <taxon>Neoptera</taxon>
        <taxon>Endopterygota</taxon>
        <taxon>Lepidoptera</taxon>
        <taxon>Glossata</taxon>
        <taxon>Ditrysia</taxon>
        <taxon>Noctuoidea</taxon>
        <taxon>Noctuidae</taxon>
        <taxon>Amphipyrinae</taxon>
        <taxon>Spodoptera</taxon>
    </lineage>
</organism>
<name>A0A2H1VBV9_SPOFR</name>
<dbReference type="AlphaFoldDB" id="A0A2H1VBV9"/>
<dbReference type="EMBL" id="ODYU01001716">
    <property type="protein sequence ID" value="SOQ38307.1"/>
    <property type="molecule type" value="Genomic_DNA"/>
</dbReference>
<reference evidence="1" key="1">
    <citation type="submission" date="2016-07" db="EMBL/GenBank/DDBJ databases">
        <authorList>
            <person name="Bretaudeau A."/>
        </authorList>
    </citation>
    <scope>NUCLEOTIDE SEQUENCE</scope>
    <source>
        <strain evidence="1">Rice</strain>
        <tissue evidence="1">Whole body</tissue>
    </source>
</reference>
<sequence>MIFYNKENNVTPFIPERVSEGAHYGTSGNEQTNHLMVSNHRRPRSLETPGSALLAFWGKELKGGCGIGDWEEGLCPRL</sequence>
<protein>
    <submittedName>
        <fullName evidence="1">SFRICE_009639</fullName>
    </submittedName>
</protein>
<accession>A0A2H1VBV9</accession>
<evidence type="ECO:0000313" key="1">
    <source>
        <dbReference type="EMBL" id="SOQ38307.1"/>
    </source>
</evidence>
<gene>
    <name evidence="1" type="ORF">SFRICE_009639</name>
</gene>
<proteinExistence type="predicted"/>